<name>A0A1M5CRN0_9HYPH</name>
<evidence type="ECO:0000259" key="1">
    <source>
        <dbReference type="Pfam" id="PF01869"/>
    </source>
</evidence>
<dbReference type="InterPro" id="IPR052519">
    <property type="entry name" value="Euk-type_GlcNAc_Kinase"/>
</dbReference>
<dbReference type="PANTHER" id="PTHR43190:SF3">
    <property type="entry name" value="N-ACETYL-D-GLUCOSAMINE KINASE"/>
    <property type="match status" value="1"/>
</dbReference>
<dbReference type="CDD" id="cd24007">
    <property type="entry name" value="ASKHA_NBD_eukNAGK-like"/>
    <property type="match status" value="1"/>
</dbReference>
<feature type="domain" description="ATPase BadF/BadG/BcrA/BcrD type" evidence="1">
    <location>
        <begin position="7"/>
        <end position="263"/>
    </location>
</feature>
<dbReference type="InterPro" id="IPR002731">
    <property type="entry name" value="ATPase_BadF"/>
</dbReference>
<dbReference type="Gene3D" id="3.30.420.40">
    <property type="match status" value="2"/>
</dbReference>
<protein>
    <submittedName>
        <fullName evidence="2">BadF-type ATPase</fullName>
    </submittedName>
</protein>
<sequence>MSASLVLGIDGGGSKTLVAVGDREGEVVAFDAGPGINPMDKPGWRDALSALLSPFAALRPSIGAVVAGLPAYGEIAALSKAQEAEVRAFFGAVHQRVVNDVEAAHIGAFAGGPGVLVLSGTGSMAWASDAEGRMLRVGGFGEAIGDEGSAHWIGAAAIALASQAIDGRVEAPDFLRAFLDHLQLDRIAPQDALIAWRASVEHARSEIAALSRFVDARAEAGDPAAGGILDAAAAHLAAHVRAARQRIDDAALPWSTAGGTFSSRILSARTAALVGSRPEPPRLPPIGGALLRAAQDLDWPVDEAWIGRLAVSIENNAVHARNGRSDTLPEGEDDR</sequence>
<reference evidence="2 3" key="1">
    <citation type="submission" date="2016-11" db="EMBL/GenBank/DDBJ databases">
        <authorList>
            <person name="Jaros S."/>
            <person name="Januszkiewicz K."/>
            <person name="Wedrychowicz H."/>
        </authorList>
    </citation>
    <scope>NUCLEOTIDE SEQUENCE [LARGE SCALE GENOMIC DNA]</scope>
    <source>
        <strain evidence="2 3">DSM 19436</strain>
    </source>
</reference>
<dbReference type="InterPro" id="IPR043129">
    <property type="entry name" value="ATPase_NBD"/>
</dbReference>
<organism evidence="2 3">
    <name type="scientific">Kaistia soli DSM 19436</name>
    <dbReference type="NCBI Taxonomy" id="1122133"/>
    <lineage>
        <taxon>Bacteria</taxon>
        <taxon>Pseudomonadati</taxon>
        <taxon>Pseudomonadota</taxon>
        <taxon>Alphaproteobacteria</taxon>
        <taxon>Hyphomicrobiales</taxon>
        <taxon>Kaistiaceae</taxon>
        <taxon>Kaistia</taxon>
    </lineage>
</organism>
<dbReference type="Proteomes" id="UP000184485">
    <property type="component" value="Unassembled WGS sequence"/>
</dbReference>
<dbReference type="Pfam" id="PF01869">
    <property type="entry name" value="BcrAD_BadFG"/>
    <property type="match status" value="1"/>
</dbReference>
<dbReference type="RefSeq" id="WP_073053132.1">
    <property type="nucleotide sequence ID" value="NZ_FQUP01000002.1"/>
</dbReference>
<accession>A0A1M5CRN0</accession>
<dbReference type="EMBL" id="FQUP01000002">
    <property type="protein sequence ID" value="SHF57394.1"/>
    <property type="molecule type" value="Genomic_DNA"/>
</dbReference>
<dbReference type="SUPFAM" id="SSF53067">
    <property type="entry name" value="Actin-like ATPase domain"/>
    <property type="match status" value="2"/>
</dbReference>
<dbReference type="AlphaFoldDB" id="A0A1M5CRN0"/>
<dbReference type="STRING" id="1122133.SAMN02745157_2441"/>
<proteinExistence type="predicted"/>
<gene>
    <name evidence="2" type="ORF">SAMN02745157_2441</name>
</gene>
<evidence type="ECO:0000313" key="2">
    <source>
        <dbReference type="EMBL" id="SHF57394.1"/>
    </source>
</evidence>
<keyword evidence="3" id="KW-1185">Reference proteome</keyword>
<evidence type="ECO:0000313" key="3">
    <source>
        <dbReference type="Proteomes" id="UP000184485"/>
    </source>
</evidence>
<dbReference type="PANTHER" id="PTHR43190">
    <property type="entry name" value="N-ACETYL-D-GLUCOSAMINE KINASE"/>
    <property type="match status" value="1"/>
</dbReference>
<dbReference type="OrthoDB" id="63487at2"/>